<accession>A0A9X0B071</accession>
<evidence type="ECO:0000313" key="2">
    <source>
        <dbReference type="EMBL" id="KAJ8070663.1"/>
    </source>
</evidence>
<dbReference type="Pfam" id="PF00583">
    <property type="entry name" value="Acetyltransf_1"/>
    <property type="match status" value="1"/>
</dbReference>
<organism evidence="2 3">
    <name type="scientific">Sclerotinia nivalis</name>
    <dbReference type="NCBI Taxonomy" id="352851"/>
    <lineage>
        <taxon>Eukaryota</taxon>
        <taxon>Fungi</taxon>
        <taxon>Dikarya</taxon>
        <taxon>Ascomycota</taxon>
        <taxon>Pezizomycotina</taxon>
        <taxon>Leotiomycetes</taxon>
        <taxon>Helotiales</taxon>
        <taxon>Sclerotiniaceae</taxon>
        <taxon>Sclerotinia</taxon>
    </lineage>
</organism>
<dbReference type="Proteomes" id="UP001152300">
    <property type="component" value="Unassembled WGS sequence"/>
</dbReference>
<proteinExistence type="predicted"/>
<dbReference type="Gene3D" id="3.40.630.30">
    <property type="match status" value="1"/>
</dbReference>
<dbReference type="PROSITE" id="PS51186">
    <property type="entry name" value="GNAT"/>
    <property type="match status" value="1"/>
</dbReference>
<dbReference type="CDD" id="cd04301">
    <property type="entry name" value="NAT_SF"/>
    <property type="match status" value="1"/>
</dbReference>
<name>A0A9X0B071_9HELO</name>
<gene>
    <name evidence="2" type="ORF">OCU04_001034</name>
</gene>
<dbReference type="AlphaFoldDB" id="A0A9X0B071"/>
<dbReference type="InterPro" id="IPR016181">
    <property type="entry name" value="Acyl_CoA_acyltransferase"/>
</dbReference>
<keyword evidence="3" id="KW-1185">Reference proteome</keyword>
<sequence length="226" mass="25421">MEITLQNASLDDLPVLAEINRQAFMPELSAQIAFKNWPDVENMRVFFAARLRERLINTDTKVFKAVDVATGIITGFVCLTLEIGDEESSGSVKPADAKKNPTQHAIEQIPDFLDLEFVMSSGAEIELMKKRMGGSKHYYVSTFVVAPQYQSHGIGTTLLSHCLSIADKEGIPAWLISFPGSHTLYLRLGFEDVEYNDLDLSKWDKRKYRGFGIYRSYAMKRPTATS</sequence>
<dbReference type="OrthoDB" id="410198at2759"/>
<evidence type="ECO:0000259" key="1">
    <source>
        <dbReference type="PROSITE" id="PS51186"/>
    </source>
</evidence>
<dbReference type="InterPro" id="IPR000182">
    <property type="entry name" value="GNAT_dom"/>
</dbReference>
<dbReference type="EMBL" id="JAPEIS010000001">
    <property type="protein sequence ID" value="KAJ8070663.1"/>
    <property type="molecule type" value="Genomic_DNA"/>
</dbReference>
<evidence type="ECO:0000313" key="3">
    <source>
        <dbReference type="Proteomes" id="UP001152300"/>
    </source>
</evidence>
<feature type="domain" description="N-acetyltransferase" evidence="1">
    <location>
        <begin position="3"/>
        <end position="224"/>
    </location>
</feature>
<dbReference type="SUPFAM" id="SSF55729">
    <property type="entry name" value="Acyl-CoA N-acyltransferases (Nat)"/>
    <property type="match status" value="1"/>
</dbReference>
<dbReference type="PANTHER" id="PTHR42791:SF2">
    <property type="entry name" value="N-ACETYLTRANSFERASE DOMAIN-CONTAINING PROTEIN"/>
    <property type="match status" value="1"/>
</dbReference>
<comment type="caution">
    <text evidence="2">The sequence shown here is derived from an EMBL/GenBank/DDBJ whole genome shotgun (WGS) entry which is preliminary data.</text>
</comment>
<reference evidence="2" key="1">
    <citation type="submission" date="2022-11" db="EMBL/GenBank/DDBJ databases">
        <title>Genome Resource of Sclerotinia nivalis Strain SnTB1, a Plant Pathogen Isolated from American Ginseng.</title>
        <authorList>
            <person name="Fan S."/>
        </authorList>
    </citation>
    <scope>NUCLEOTIDE SEQUENCE</scope>
    <source>
        <strain evidence="2">SnTB1</strain>
    </source>
</reference>
<dbReference type="PANTHER" id="PTHR42791">
    <property type="entry name" value="GNAT FAMILY ACETYLTRANSFERASE"/>
    <property type="match status" value="1"/>
</dbReference>
<dbReference type="GO" id="GO:0016747">
    <property type="term" value="F:acyltransferase activity, transferring groups other than amino-acyl groups"/>
    <property type="evidence" value="ECO:0007669"/>
    <property type="project" value="InterPro"/>
</dbReference>
<dbReference type="InterPro" id="IPR052523">
    <property type="entry name" value="Trichothecene_AcTrans"/>
</dbReference>
<protein>
    <recommendedName>
        <fullName evidence="1">N-acetyltransferase domain-containing protein</fullName>
    </recommendedName>
</protein>